<name>I5BWC5_9BACT</name>
<dbReference type="RefSeq" id="WP_009056834.1">
    <property type="nucleotide sequence ID" value="NZ_AJYA01000053.1"/>
</dbReference>
<evidence type="ECO:0000256" key="3">
    <source>
        <dbReference type="ARBA" id="ARBA00023098"/>
    </source>
</evidence>
<dbReference type="Proteomes" id="UP000005551">
    <property type="component" value="Unassembled WGS sequence"/>
</dbReference>
<evidence type="ECO:0000313" key="7">
    <source>
        <dbReference type="Proteomes" id="UP000005551"/>
    </source>
</evidence>
<feature type="domain" description="PNPLA" evidence="5">
    <location>
        <begin position="8"/>
        <end position="168"/>
    </location>
</feature>
<dbReference type="InterPro" id="IPR002641">
    <property type="entry name" value="PNPLA_dom"/>
</dbReference>
<dbReference type="Gene3D" id="3.40.1090.10">
    <property type="entry name" value="Cytosolic phospholipase A2 catalytic domain"/>
    <property type="match status" value="1"/>
</dbReference>
<accession>I5BWC5</accession>
<keyword evidence="7" id="KW-1185">Reference proteome</keyword>
<comment type="caution">
    <text evidence="6">The sequence shown here is derived from an EMBL/GenBank/DDBJ whole genome shotgun (WGS) entry which is preliminary data.</text>
</comment>
<feature type="short sequence motif" description="GXSXG" evidence="4">
    <location>
        <begin position="39"/>
        <end position="43"/>
    </location>
</feature>
<feature type="active site" description="Proton acceptor" evidence="4">
    <location>
        <position position="155"/>
    </location>
</feature>
<dbReference type="PANTHER" id="PTHR14226">
    <property type="entry name" value="NEUROPATHY TARGET ESTERASE/SWISS CHEESE D.MELANOGASTER"/>
    <property type="match status" value="1"/>
</dbReference>
<reference evidence="6 7" key="1">
    <citation type="submission" date="2012-05" db="EMBL/GenBank/DDBJ databases">
        <title>Genome sequence of Nitritalea halalkaliphila LW7.</title>
        <authorList>
            <person name="Jangir P.K."/>
            <person name="Singh A."/>
            <person name="Shivaji S."/>
            <person name="Sharma R."/>
        </authorList>
    </citation>
    <scope>NUCLEOTIDE SEQUENCE [LARGE SCALE GENOMIC DNA]</scope>
    <source>
        <strain evidence="6 7">LW7</strain>
    </source>
</reference>
<dbReference type="InterPro" id="IPR016035">
    <property type="entry name" value="Acyl_Trfase/lysoPLipase"/>
</dbReference>
<comment type="caution">
    <text evidence="4">Lacks conserved residue(s) required for the propagation of feature annotation.</text>
</comment>
<evidence type="ECO:0000259" key="5">
    <source>
        <dbReference type="PROSITE" id="PS51635"/>
    </source>
</evidence>
<dbReference type="GO" id="GO:0016042">
    <property type="term" value="P:lipid catabolic process"/>
    <property type="evidence" value="ECO:0007669"/>
    <property type="project" value="UniProtKB-UniRule"/>
</dbReference>
<sequence>MAEKRVSLVLASGGARGMAHIGAIEALEEKGYTIVSVSGCSAGALVGGIYCAGKLPAFKEWICNLDKIDVFSLMDFTLSSKGFIKGEKVFKEIREMVGQVSIETLNIPFNCTAVDVYAGTEKVFDSGDLLTAIRASVSIPTIFTPAEIAGRSYIDGGILNPLPLNLVPEQVQADLLLAVDLNADAHTFQEPELLLSTEKLADGADKSSSKLTKITDRFKIPGWVNDYREKFRARFGEEEALPLNEKEKEEVKTLSSLELLNHSFDLLQDRLSELYIEKHPVDILVEIARNQAGTLEFHRAPELIAIGKDKTLKALQKYENGN</sequence>
<evidence type="ECO:0000256" key="4">
    <source>
        <dbReference type="PROSITE-ProRule" id="PRU01161"/>
    </source>
</evidence>
<dbReference type="InterPro" id="IPR050301">
    <property type="entry name" value="NTE"/>
</dbReference>
<evidence type="ECO:0000256" key="2">
    <source>
        <dbReference type="ARBA" id="ARBA00022963"/>
    </source>
</evidence>
<dbReference type="PROSITE" id="PS51635">
    <property type="entry name" value="PNPLA"/>
    <property type="match status" value="1"/>
</dbReference>
<dbReference type="EMBL" id="AJYA01000053">
    <property type="protein sequence ID" value="EIM73877.1"/>
    <property type="molecule type" value="Genomic_DNA"/>
</dbReference>
<dbReference type="GO" id="GO:0016787">
    <property type="term" value="F:hydrolase activity"/>
    <property type="evidence" value="ECO:0007669"/>
    <property type="project" value="UniProtKB-UniRule"/>
</dbReference>
<evidence type="ECO:0000256" key="1">
    <source>
        <dbReference type="ARBA" id="ARBA00022801"/>
    </source>
</evidence>
<dbReference type="STRING" id="1189621.A3SI_16882"/>
<dbReference type="OrthoDB" id="9770965at2"/>
<organism evidence="6 7">
    <name type="scientific">Nitritalea halalkaliphila LW7</name>
    <dbReference type="NCBI Taxonomy" id="1189621"/>
    <lineage>
        <taxon>Bacteria</taxon>
        <taxon>Pseudomonadati</taxon>
        <taxon>Bacteroidota</taxon>
        <taxon>Cytophagia</taxon>
        <taxon>Cytophagales</taxon>
        <taxon>Cyclobacteriaceae</taxon>
        <taxon>Nitritalea</taxon>
    </lineage>
</organism>
<proteinExistence type="predicted"/>
<dbReference type="Pfam" id="PF01734">
    <property type="entry name" value="Patatin"/>
    <property type="match status" value="1"/>
</dbReference>
<evidence type="ECO:0000313" key="6">
    <source>
        <dbReference type="EMBL" id="EIM73877.1"/>
    </source>
</evidence>
<feature type="active site" description="Nucleophile" evidence="4">
    <location>
        <position position="41"/>
    </location>
</feature>
<dbReference type="AlphaFoldDB" id="I5BWC5"/>
<dbReference type="SUPFAM" id="SSF52151">
    <property type="entry name" value="FabD/lysophospholipase-like"/>
    <property type="match status" value="1"/>
</dbReference>
<keyword evidence="1 4" id="KW-0378">Hydrolase</keyword>
<keyword evidence="2 4" id="KW-0442">Lipid degradation</keyword>
<feature type="short sequence motif" description="DGA/G" evidence="4">
    <location>
        <begin position="155"/>
        <end position="157"/>
    </location>
</feature>
<dbReference type="PANTHER" id="PTHR14226:SF76">
    <property type="entry name" value="NTE FAMILY PROTEIN RSSA"/>
    <property type="match status" value="1"/>
</dbReference>
<gene>
    <name evidence="6" type="ORF">A3SI_16882</name>
</gene>
<keyword evidence="3 4" id="KW-0443">Lipid metabolism</keyword>
<protein>
    <submittedName>
        <fullName evidence="6">Patatin</fullName>
    </submittedName>
</protein>